<reference evidence="1 2" key="1">
    <citation type="journal article" date="2012" name="PLoS Pathog.">
        <title>Diverse lifestyles and strategies of plant pathogenesis encoded in the genomes of eighteen Dothideomycetes fungi.</title>
        <authorList>
            <person name="Ohm R.A."/>
            <person name="Feau N."/>
            <person name="Henrissat B."/>
            <person name="Schoch C.L."/>
            <person name="Horwitz B.A."/>
            <person name="Barry K.W."/>
            <person name="Condon B.J."/>
            <person name="Copeland A.C."/>
            <person name="Dhillon B."/>
            <person name="Glaser F."/>
            <person name="Hesse C.N."/>
            <person name="Kosti I."/>
            <person name="LaButti K."/>
            <person name="Lindquist E.A."/>
            <person name="Lucas S."/>
            <person name="Salamov A.A."/>
            <person name="Bradshaw R.E."/>
            <person name="Ciuffetti L."/>
            <person name="Hamelin R.C."/>
            <person name="Kema G.H.J."/>
            <person name="Lawrence C."/>
            <person name="Scott J.A."/>
            <person name="Spatafora J.W."/>
            <person name="Turgeon B.G."/>
            <person name="de Wit P.J.G.M."/>
            <person name="Zhong S."/>
            <person name="Goodwin S.B."/>
            <person name="Grigoriev I.V."/>
        </authorList>
    </citation>
    <scope>NUCLEOTIDE SEQUENCE [LARGE SCALE GENOMIC DNA]</scope>
    <source>
        <strain evidence="2">C5 / ATCC 48332 / race O</strain>
    </source>
</reference>
<dbReference type="Proteomes" id="UP000016936">
    <property type="component" value="Unassembled WGS sequence"/>
</dbReference>
<accession>M2SP52</accession>
<name>M2SP52_COCH5</name>
<gene>
    <name evidence="1" type="ORF">COCHEDRAFT_1023805</name>
</gene>
<dbReference type="HOGENOM" id="CLU_3068297_0_0_1"/>
<dbReference type="OrthoDB" id="10294718at2759"/>
<dbReference type="AlphaFoldDB" id="M2SP52"/>
<evidence type="ECO:0000313" key="1">
    <source>
        <dbReference type="EMBL" id="EMD87110.1"/>
    </source>
</evidence>
<organism evidence="1 2">
    <name type="scientific">Cochliobolus heterostrophus (strain C5 / ATCC 48332 / race O)</name>
    <name type="common">Southern corn leaf blight fungus</name>
    <name type="synonym">Bipolaris maydis</name>
    <dbReference type="NCBI Taxonomy" id="701091"/>
    <lineage>
        <taxon>Eukaryota</taxon>
        <taxon>Fungi</taxon>
        <taxon>Dikarya</taxon>
        <taxon>Ascomycota</taxon>
        <taxon>Pezizomycotina</taxon>
        <taxon>Dothideomycetes</taxon>
        <taxon>Pleosporomycetidae</taxon>
        <taxon>Pleosporales</taxon>
        <taxon>Pleosporineae</taxon>
        <taxon>Pleosporaceae</taxon>
        <taxon>Bipolaris</taxon>
    </lineage>
</organism>
<evidence type="ECO:0000313" key="2">
    <source>
        <dbReference type="Proteomes" id="UP000016936"/>
    </source>
</evidence>
<keyword evidence="2" id="KW-1185">Reference proteome</keyword>
<reference evidence="2" key="2">
    <citation type="journal article" date="2013" name="PLoS Genet.">
        <title>Comparative genome structure, secondary metabolite, and effector coding capacity across Cochliobolus pathogens.</title>
        <authorList>
            <person name="Condon B.J."/>
            <person name="Leng Y."/>
            <person name="Wu D."/>
            <person name="Bushley K.E."/>
            <person name="Ohm R.A."/>
            <person name="Otillar R."/>
            <person name="Martin J."/>
            <person name="Schackwitz W."/>
            <person name="Grimwood J."/>
            <person name="MohdZainudin N."/>
            <person name="Xue C."/>
            <person name="Wang R."/>
            <person name="Manning V.A."/>
            <person name="Dhillon B."/>
            <person name="Tu Z.J."/>
            <person name="Steffenson B.J."/>
            <person name="Salamov A."/>
            <person name="Sun H."/>
            <person name="Lowry S."/>
            <person name="LaButti K."/>
            <person name="Han J."/>
            <person name="Copeland A."/>
            <person name="Lindquist E."/>
            <person name="Barry K."/>
            <person name="Schmutz J."/>
            <person name="Baker S.E."/>
            <person name="Ciuffetti L.M."/>
            <person name="Grigoriev I.V."/>
            <person name="Zhong S."/>
            <person name="Turgeon B.G."/>
        </authorList>
    </citation>
    <scope>NUCLEOTIDE SEQUENCE [LARGE SCALE GENOMIC DNA]</scope>
    <source>
        <strain evidence="2">C5 / ATCC 48332 / race O</strain>
    </source>
</reference>
<protein>
    <submittedName>
        <fullName evidence="1">Uncharacterized protein</fullName>
    </submittedName>
</protein>
<sequence>MEAFHTPVLQALLASHHPLTSFPKASMGGRHVLNDWTSVYLSITKVCTMPLIP</sequence>
<dbReference type="EMBL" id="KB445583">
    <property type="protein sequence ID" value="EMD87110.1"/>
    <property type="molecule type" value="Genomic_DNA"/>
</dbReference>
<proteinExistence type="predicted"/>